<accession>A0ABP8GFL1</accession>
<sequence>MEKDQEHYKVREPKLEPPADGHRDKHVNFRAAEEERRDVSSHEGQDDYSADRRREREEGLRKGGAAAGNE</sequence>
<evidence type="ECO:0000256" key="1">
    <source>
        <dbReference type="SAM" id="MobiDB-lite"/>
    </source>
</evidence>
<evidence type="ECO:0000313" key="3">
    <source>
        <dbReference type="Proteomes" id="UP001501725"/>
    </source>
</evidence>
<reference evidence="3" key="1">
    <citation type="journal article" date="2019" name="Int. J. Syst. Evol. Microbiol.">
        <title>The Global Catalogue of Microorganisms (GCM) 10K type strain sequencing project: providing services to taxonomists for standard genome sequencing and annotation.</title>
        <authorList>
            <consortium name="The Broad Institute Genomics Platform"/>
            <consortium name="The Broad Institute Genome Sequencing Center for Infectious Disease"/>
            <person name="Wu L."/>
            <person name="Ma J."/>
        </authorList>
    </citation>
    <scope>NUCLEOTIDE SEQUENCE [LARGE SCALE GENOMIC DNA]</scope>
    <source>
        <strain evidence="3">JCM 17919</strain>
    </source>
</reference>
<dbReference type="RefSeq" id="WP_345253943.1">
    <property type="nucleotide sequence ID" value="NZ_BAABGY010000004.1"/>
</dbReference>
<dbReference type="EMBL" id="BAABGY010000004">
    <property type="protein sequence ID" value="GAA4323523.1"/>
    <property type="molecule type" value="Genomic_DNA"/>
</dbReference>
<name>A0ABP8GFL1_9BACT</name>
<organism evidence="2 3">
    <name type="scientific">Flaviaesturariibacter amylovorans</name>
    <dbReference type="NCBI Taxonomy" id="1084520"/>
    <lineage>
        <taxon>Bacteria</taxon>
        <taxon>Pseudomonadati</taxon>
        <taxon>Bacteroidota</taxon>
        <taxon>Chitinophagia</taxon>
        <taxon>Chitinophagales</taxon>
        <taxon>Chitinophagaceae</taxon>
        <taxon>Flaviaestuariibacter</taxon>
    </lineage>
</organism>
<proteinExistence type="predicted"/>
<keyword evidence="3" id="KW-1185">Reference proteome</keyword>
<comment type="caution">
    <text evidence="2">The sequence shown here is derived from an EMBL/GenBank/DDBJ whole genome shotgun (WGS) entry which is preliminary data.</text>
</comment>
<gene>
    <name evidence="2" type="ORF">GCM10023184_10390</name>
</gene>
<protein>
    <submittedName>
        <fullName evidence="2">Uncharacterized protein</fullName>
    </submittedName>
</protein>
<feature type="region of interest" description="Disordered" evidence="1">
    <location>
        <begin position="1"/>
        <end position="70"/>
    </location>
</feature>
<dbReference type="Proteomes" id="UP001501725">
    <property type="component" value="Unassembled WGS sequence"/>
</dbReference>
<evidence type="ECO:0000313" key="2">
    <source>
        <dbReference type="EMBL" id="GAA4323523.1"/>
    </source>
</evidence>
<feature type="compositionally biased region" description="Basic and acidic residues" evidence="1">
    <location>
        <begin position="1"/>
        <end position="61"/>
    </location>
</feature>